<evidence type="ECO:0000256" key="1">
    <source>
        <dbReference type="ARBA" id="ARBA00004141"/>
    </source>
</evidence>
<protein>
    <submittedName>
        <fullName evidence="8">Glutamate transporter polyphemus-like isoform X1</fullName>
    </submittedName>
</protein>
<feature type="transmembrane region" description="Helical" evidence="5">
    <location>
        <begin position="291"/>
        <end position="315"/>
    </location>
</feature>
<dbReference type="GO" id="GO:0015179">
    <property type="term" value="F:L-amino acid transmembrane transporter activity"/>
    <property type="evidence" value="ECO:0007669"/>
    <property type="project" value="TreeGrafter"/>
</dbReference>
<name>A0AB40A4P6_DROSZ</name>
<evidence type="ECO:0000313" key="8">
    <source>
        <dbReference type="RefSeq" id="XP_036671492.3"/>
    </source>
</evidence>
<dbReference type="Pfam" id="PF01490">
    <property type="entry name" value="Aa_trans"/>
    <property type="match status" value="1"/>
</dbReference>
<feature type="domain" description="Amino acid transporter transmembrane" evidence="6">
    <location>
        <begin position="17"/>
        <end position="420"/>
    </location>
</feature>
<feature type="transmembrane region" description="Helical" evidence="5">
    <location>
        <begin position="49"/>
        <end position="74"/>
    </location>
</feature>
<feature type="transmembrane region" description="Helical" evidence="5">
    <location>
        <begin position="143"/>
        <end position="165"/>
    </location>
</feature>
<dbReference type="PANTHER" id="PTHR22950:SF340">
    <property type="entry name" value="AMINO ACID TRANSPORTER TRANSMEMBRANE DOMAIN-CONTAINING PROTEIN-RELATED"/>
    <property type="match status" value="1"/>
</dbReference>
<feature type="transmembrane region" description="Helical" evidence="5">
    <location>
        <begin position="177"/>
        <end position="195"/>
    </location>
</feature>
<evidence type="ECO:0000256" key="5">
    <source>
        <dbReference type="SAM" id="Phobius"/>
    </source>
</evidence>
<sequence length="429" mass="47694">MTDSNYDPYANRNVDKPISNIGAFISVIKCVVGTGVLALPLAFQYAGTILGPLLLIATAFVLIHGIQMLIICMVECSRRVQVGYTNFPDSMAYSFSQGPKCFKYIAKAAGYLADITLCIAHYGICVVYLVFVSSNVMNVLERYIFMGDLRCYIAIFGVLSIPAFCIIHLKYLVPINLVANILIYVGFAMIFYYIFQNLPPFTDRAFVGDPMKLPQFFGIVLFSISSVGVFLAVESKMAKPQKFIGWFGVLDIAALVVVISYIIFGIFGYWRYGEGVAASLTLNLPDEPLSVAIQIILAIDIFLSFPLSGYVVINIIMTHFWNKSGNLKRAVLKEIILRISFVLVATLNGVAFPDLGPLLSLVGALTLSLLNLVFPAFMEICLYYPDGYNYGRYKWKLVKDIIMIIFGALILIQGTIFSIIDMIVYYGHM</sequence>
<keyword evidence="4 5" id="KW-0472">Membrane</keyword>
<keyword evidence="7" id="KW-1185">Reference proteome</keyword>
<proteinExistence type="predicted"/>
<dbReference type="PANTHER" id="PTHR22950">
    <property type="entry name" value="AMINO ACID TRANSPORTER"/>
    <property type="match status" value="1"/>
</dbReference>
<feature type="transmembrane region" description="Helical" evidence="5">
    <location>
        <begin position="401"/>
        <end position="426"/>
    </location>
</feature>
<dbReference type="InterPro" id="IPR013057">
    <property type="entry name" value="AA_transpt_TM"/>
</dbReference>
<evidence type="ECO:0000259" key="6">
    <source>
        <dbReference type="Pfam" id="PF01490"/>
    </source>
</evidence>
<dbReference type="GO" id="GO:0005774">
    <property type="term" value="C:vacuolar membrane"/>
    <property type="evidence" value="ECO:0007669"/>
    <property type="project" value="TreeGrafter"/>
</dbReference>
<dbReference type="GeneID" id="108011689"/>
<dbReference type="Proteomes" id="UP001652628">
    <property type="component" value="Chromosome 3"/>
</dbReference>
<dbReference type="RefSeq" id="XP_036671492.3">
    <property type="nucleotide sequence ID" value="XM_036815597.3"/>
</dbReference>
<keyword evidence="3 5" id="KW-1133">Transmembrane helix</keyword>
<feature type="transmembrane region" description="Helical" evidence="5">
    <location>
        <begin position="358"/>
        <end position="380"/>
    </location>
</feature>
<keyword evidence="2 5" id="KW-0812">Transmembrane</keyword>
<feature type="transmembrane region" description="Helical" evidence="5">
    <location>
        <begin position="335"/>
        <end position="352"/>
    </location>
</feature>
<feature type="transmembrane region" description="Helical" evidence="5">
    <location>
        <begin position="245"/>
        <end position="271"/>
    </location>
</feature>
<organism evidence="7 8">
    <name type="scientific">Drosophila suzukii</name>
    <name type="common">Spotted-wing drosophila fruit fly</name>
    <dbReference type="NCBI Taxonomy" id="28584"/>
    <lineage>
        <taxon>Eukaryota</taxon>
        <taxon>Metazoa</taxon>
        <taxon>Ecdysozoa</taxon>
        <taxon>Arthropoda</taxon>
        <taxon>Hexapoda</taxon>
        <taxon>Insecta</taxon>
        <taxon>Pterygota</taxon>
        <taxon>Neoptera</taxon>
        <taxon>Endopterygota</taxon>
        <taxon>Diptera</taxon>
        <taxon>Brachycera</taxon>
        <taxon>Muscomorpha</taxon>
        <taxon>Ephydroidea</taxon>
        <taxon>Drosophilidae</taxon>
        <taxon>Drosophila</taxon>
        <taxon>Sophophora</taxon>
    </lineage>
</organism>
<evidence type="ECO:0000313" key="7">
    <source>
        <dbReference type="Proteomes" id="UP001652628"/>
    </source>
</evidence>
<evidence type="ECO:0000256" key="3">
    <source>
        <dbReference type="ARBA" id="ARBA00022989"/>
    </source>
</evidence>
<dbReference type="AlphaFoldDB" id="A0AB40A4P6"/>
<feature type="transmembrane region" description="Helical" evidence="5">
    <location>
        <begin position="215"/>
        <end position="233"/>
    </location>
</feature>
<gene>
    <name evidence="8" type="primary">LOC108011689</name>
</gene>
<feature type="transmembrane region" description="Helical" evidence="5">
    <location>
        <begin position="21"/>
        <end position="43"/>
    </location>
</feature>
<reference evidence="8" key="1">
    <citation type="submission" date="2025-08" db="UniProtKB">
        <authorList>
            <consortium name="RefSeq"/>
        </authorList>
    </citation>
    <scope>IDENTIFICATION</scope>
</reference>
<evidence type="ECO:0000256" key="2">
    <source>
        <dbReference type="ARBA" id="ARBA00022692"/>
    </source>
</evidence>
<accession>A0AB40A4P6</accession>
<comment type="subcellular location">
    <subcellularLocation>
        <location evidence="1">Membrane</location>
        <topology evidence="1">Multi-pass membrane protein</topology>
    </subcellularLocation>
</comment>
<evidence type="ECO:0000256" key="4">
    <source>
        <dbReference type="ARBA" id="ARBA00023136"/>
    </source>
</evidence>
<feature type="transmembrane region" description="Helical" evidence="5">
    <location>
        <begin position="109"/>
        <end position="131"/>
    </location>
</feature>